<comment type="subcellular location">
    <subcellularLocation>
        <location evidence="1">Membrane</location>
        <topology evidence="1">Multi-pass membrane protein</topology>
    </subcellularLocation>
</comment>
<evidence type="ECO:0000256" key="2">
    <source>
        <dbReference type="ARBA" id="ARBA00022692"/>
    </source>
</evidence>
<keyword evidence="2 5" id="KW-0812">Transmembrane</keyword>
<feature type="transmembrane region" description="Helical" evidence="5">
    <location>
        <begin position="471"/>
        <end position="491"/>
    </location>
</feature>
<dbReference type="Pfam" id="PF04932">
    <property type="entry name" value="Wzy_C"/>
    <property type="match status" value="1"/>
</dbReference>
<evidence type="ECO:0000259" key="6">
    <source>
        <dbReference type="Pfam" id="PF04932"/>
    </source>
</evidence>
<dbReference type="InterPro" id="IPR007016">
    <property type="entry name" value="O-antigen_ligase-rel_domated"/>
</dbReference>
<feature type="transmembrane region" description="Helical" evidence="5">
    <location>
        <begin position="363"/>
        <end position="385"/>
    </location>
</feature>
<feature type="transmembrane region" description="Helical" evidence="5">
    <location>
        <begin position="312"/>
        <end position="328"/>
    </location>
</feature>
<feature type="transmembrane region" description="Helical" evidence="5">
    <location>
        <begin position="118"/>
        <end position="135"/>
    </location>
</feature>
<feature type="transmembrane region" description="Helical" evidence="5">
    <location>
        <begin position="334"/>
        <end position="351"/>
    </location>
</feature>
<sequence>MNNHFRAALIFLIFLELLSIFAWGLPVFNTVAFLVIVFLTFVLALKKLRYGIYIAAAELIVGSYGYLFSLNFGMGNTLISIRMGIFAAVMFSWVVNVLKHGGFRDYWCELNAFEFFRYYLYLAAVLAWGFIWGIIRGNDFGNVFLDFNNWLFFLYLLPLLSIKKQADGSNRRPEPENLETCSFVDDPNVMVQSARLNQRENKQELSRRLIVDDFWHGFVQIVLAALCWLIIKTFILLYIFSHQFIWALPEVYQWIRDTRVGEITMISNNFYRIFLQSQIYALLAFFILLPISNFQFPISNKNSKFKIQNSKFLFLLIGCLSAVIISFSRSFWLGLIGGLCVYFLYLIFYGLRITDYGLRIKILIGQVFKLFGAVAISFSIIFLIVNLPPKIAGKNLSSLISKRTTEIEAAGSSRLNMLKPLGLAIIKHPLIGSGFGATATYQSADPRILTTTAVASGEYTTYAFEWAYLDLLLKIGLVGLAIYLLLIYKVLQALGKQIKNFEIKSLNFDSSFKLEVQNSDFKIESKFRIHTFKFGLMLAFISLLIVNIFTPYLNHPLGIGAVILVSAFLDKGPINGNRSNSL</sequence>
<gene>
    <name evidence="7" type="ORF">AUJ29_01590</name>
</gene>
<keyword evidence="3 5" id="KW-1133">Transmembrane helix</keyword>
<feature type="transmembrane region" description="Helical" evidence="5">
    <location>
        <begin position="20"/>
        <end position="43"/>
    </location>
</feature>
<feature type="transmembrane region" description="Helical" evidence="5">
    <location>
        <begin position="217"/>
        <end position="240"/>
    </location>
</feature>
<evidence type="ECO:0000313" key="7">
    <source>
        <dbReference type="EMBL" id="OIO17252.1"/>
    </source>
</evidence>
<dbReference type="GO" id="GO:0016020">
    <property type="term" value="C:membrane"/>
    <property type="evidence" value="ECO:0007669"/>
    <property type="project" value="UniProtKB-SubCell"/>
</dbReference>
<evidence type="ECO:0000313" key="8">
    <source>
        <dbReference type="Proteomes" id="UP000182465"/>
    </source>
</evidence>
<feature type="transmembrane region" description="Helical" evidence="5">
    <location>
        <begin position="531"/>
        <end position="550"/>
    </location>
</feature>
<evidence type="ECO:0000256" key="3">
    <source>
        <dbReference type="ARBA" id="ARBA00022989"/>
    </source>
</evidence>
<name>A0A1J4TY48_9BACT</name>
<accession>A0A1J4TY48</accession>
<proteinExistence type="predicted"/>
<comment type="caution">
    <text evidence="7">The sequence shown here is derived from an EMBL/GenBank/DDBJ whole genome shotgun (WGS) entry which is preliminary data.</text>
</comment>
<organism evidence="7 8">
    <name type="scientific">Candidatus Kuenenbacteria bacterium CG1_02_38_13</name>
    <dbReference type="NCBI Taxonomy" id="1805235"/>
    <lineage>
        <taxon>Bacteria</taxon>
        <taxon>Candidatus Kueneniibacteriota</taxon>
    </lineage>
</organism>
<evidence type="ECO:0000256" key="5">
    <source>
        <dbReference type="SAM" id="Phobius"/>
    </source>
</evidence>
<feature type="transmembrane region" description="Helical" evidence="5">
    <location>
        <begin position="147"/>
        <end position="162"/>
    </location>
</feature>
<evidence type="ECO:0000256" key="1">
    <source>
        <dbReference type="ARBA" id="ARBA00004141"/>
    </source>
</evidence>
<dbReference type="AlphaFoldDB" id="A0A1J4TY48"/>
<dbReference type="Proteomes" id="UP000182465">
    <property type="component" value="Unassembled WGS sequence"/>
</dbReference>
<feature type="domain" description="O-antigen ligase-related" evidence="6">
    <location>
        <begin position="315"/>
        <end position="484"/>
    </location>
</feature>
<dbReference type="EMBL" id="MNVB01000035">
    <property type="protein sequence ID" value="OIO17252.1"/>
    <property type="molecule type" value="Genomic_DNA"/>
</dbReference>
<protein>
    <recommendedName>
        <fullName evidence="6">O-antigen ligase-related domain-containing protein</fullName>
    </recommendedName>
</protein>
<reference evidence="7 8" key="1">
    <citation type="journal article" date="2016" name="Environ. Microbiol.">
        <title>Genomic resolution of a cold subsurface aquifer community provides metabolic insights for novel microbes adapted to high CO concentrations.</title>
        <authorList>
            <person name="Probst A.J."/>
            <person name="Castelle C.J."/>
            <person name="Singh A."/>
            <person name="Brown C.T."/>
            <person name="Anantharaman K."/>
            <person name="Sharon I."/>
            <person name="Hug L.A."/>
            <person name="Burstein D."/>
            <person name="Emerson J.B."/>
            <person name="Thomas B.C."/>
            <person name="Banfield J.F."/>
        </authorList>
    </citation>
    <scope>NUCLEOTIDE SEQUENCE [LARGE SCALE GENOMIC DNA]</scope>
    <source>
        <strain evidence="7">CG1_02_38_13</strain>
    </source>
</reference>
<evidence type="ECO:0000256" key="4">
    <source>
        <dbReference type="ARBA" id="ARBA00023136"/>
    </source>
</evidence>
<feature type="transmembrane region" description="Helical" evidence="5">
    <location>
        <begin position="79"/>
        <end position="98"/>
    </location>
</feature>
<feature type="transmembrane region" description="Helical" evidence="5">
    <location>
        <begin position="273"/>
        <end position="291"/>
    </location>
</feature>
<feature type="transmembrane region" description="Helical" evidence="5">
    <location>
        <begin position="50"/>
        <end position="67"/>
    </location>
</feature>
<keyword evidence="4 5" id="KW-0472">Membrane</keyword>